<gene>
    <name evidence="7" type="ORF">LSH36_177g04123</name>
</gene>
<feature type="compositionally biased region" description="Low complexity" evidence="4">
    <location>
        <begin position="195"/>
        <end position="239"/>
    </location>
</feature>
<reference evidence="7" key="1">
    <citation type="journal article" date="2023" name="Mol. Biol. Evol.">
        <title>Third-Generation Sequencing Reveals the Adaptive Role of the Epigenome in Three Deep-Sea Polychaetes.</title>
        <authorList>
            <person name="Perez M."/>
            <person name="Aroh O."/>
            <person name="Sun Y."/>
            <person name="Lan Y."/>
            <person name="Juniper S.K."/>
            <person name="Young C.R."/>
            <person name="Angers B."/>
            <person name="Qian P.Y."/>
        </authorList>
    </citation>
    <scope>NUCLEOTIDE SEQUENCE</scope>
    <source>
        <strain evidence="7">P08H-3</strain>
    </source>
</reference>
<feature type="transmembrane region" description="Helical" evidence="5">
    <location>
        <begin position="292"/>
        <end position="313"/>
    </location>
</feature>
<dbReference type="PROSITE" id="PS50070">
    <property type="entry name" value="KRINGLE_2"/>
    <property type="match status" value="1"/>
</dbReference>
<dbReference type="Proteomes" id="UP001208570">
    <property type="component" value="Unassembled WGS sequence"/>
</dbReference>
<accession>A0AAD9N8K4</accession>
<evidence type="ECO:0000256" key="5">
    <source>
        <dbReference type="SAM" id="Phobius"/>
    </source>
</evidence>
<keyword evidence="5" id="KW-1133">Transmembrane helix</keyword>
<dbReference type="PANTHER" id="PTHR24261">
    <property type="entry name" value="PLASMINOGEN-RELATED"/>
    <property type="match status" value="1"/>
</dbReference>
<dbReference type="InterPro" id="IPR050759">
    <property type="entry name" value="Serine_protease_kringle"/>
</dbReference>
<protein>
    <recommendedName>
        <fullName evidence="6">Kringle domain-containing protein</fullName>
    </recommendedName>
</protein>
<keyword evidence="5" id="KW-0812">Transmembrane</keyword>
<evidence type="ECO:0000259" key="6">
    <source>
        <dbReference type="PROSITE" id="PS50070"/>
    </source>
</evidence>
<keyword evidence="1 3" id="KW-0420">Kringle</keyword>
<dbReference type="AlphaFoldDB" id="A0AAD9N8K4"/>
<dbReference type="Gene3D" id="2.40.20.10">
    <property type="entry name" value="Plasminogen Kringle 4"/>
    <property type="match status" value="1"/>
</dbReference>
<dbReference type="Pfam" id="PF00051">
    <property type="entry name" value="Kringle"/>
    <property type="match status" value="1"/>
</dbReference>
<comment type="caution">
    <text evidence="7">The sequence shown here is derived from an EMBL/GenBank/DDBJ whole genome shotgun (WGS) entry which is preliminary data.</text>
</comment>
<feature type="domain" description="Kringle" evidence="6">
    <location>
        <begin position="98"/>
        <end position="179"/>
    </location>
</feature>
<dbReference type="PRINTS" id="PR00018">
    <property type="entry name" value="KRINGLE"/>
</dbReference>
<dbReference type="EMBL" id="JAODUP010000177">
    <property type="protein sequence ID" value="KAK2158109.1"/>
    <property type="molecule type" value="Genomic_DNA"/>
</dbReference>
<comment type="caution">
    <text evidence="3">Lacks conserved residue(s) required for the propagation of feature annotation.</text>
</comment>
<dbReference type="CDD" id="cd00108">
    <property type="entry name" value="KR"/>
    <property type="match status" value="1"/>
</dbReference>
<organism evidence="7 8">
    <name type="scientific">Paralvinella palmiformis</name>
    <dbReference type="NCBI Taxonomy" id="53620"/>
    <lineage>
        <taxon>Eukaryota</taxon>
        <taxon>Metazoa</taxon>
        <taxon>Spiralia</taxon>
        <taxon>Lophotrochozoa</taxon>
        <taxon>Annelida</taxon>
        <taxon>Polychaeta</taxon>
        <taxon>Sedentaria</taxon>
        <taxon>Canalipalpata</taxon>
        <taxon>Terebellida</taxon>
        <taxon>Terebelliformia</taxon>
        <taxon>Alvinellidae</taxon>
        <taxon>Paralvinella</taxon>
    </lineage>
</organism>
<feature type="region of interest" description="Disordered" evidence="4">
    <location>
        <begin position="195"/>
        <end position="260"/>
    </location>
</feature>
<evidence type="ECO:0000313" key="8">
    <source>
        <dbReference type="Proteomes" id="UP001208570"/>
    </source>
</evidence>
<dbReference type="InterPro" id="IPR013806">
    <property type="entry name" value="Kringle-like"/>
</dbReference>
<evidence type="ECO:0000256" key="3">
    <source>
        <dbReference type="PROSITE-ProRule" id="PRU00121"/>
    </source>
</evidence>
<dbReference type="InterPro" id="IPR038178">
    <property type="entry name" value="Kringle_sf"/>
</dbReference>
<keyword evidence="5" id="KW-0472">Membrane</keyword>
<keyword evidence="8" id="KW-1185">Reference proteome</keyword>
<evidence type="ECO:0000256" key="4">
    <source>
        <dbReference type="SAM" id="MobiDB-lite"/>
    </source>
</evidence>
<name>A0AAD9N8K4_9ANNE</name>
<dbReference type="InterPro" id="IPR000001">
    <property type="entry name" value="Kringle"/>
</dbReference>
<evidence type="ECO:0000256" key="1">
    <source>
        <dbReference type="ARBA" id="ARBA00022572"/>
    </source>
</evidence>
<evidence type="ECO:0000313" key="7">
    <source>
        <dbReference type="EMBL" id="KAK2158109.1"/>
    </source>
</evidence>
<dbReference type="SUPFAM" id="SSF57440">
    <property type="entry name" value="Kringle-like"/>
    <property type="match status" value="1"/>
</dbReference>
<dbReference type="PANTHER" id="PTHR24261:SF7">
    <property type="entry name" value="KRINGLE DOMAIN-CONTAINING PROTEIN"/>
    <property type="match status" value="1"/>
</dbReference>
<proteinExistence type="predicted"/>
<sequence>MVHGLRRWQGQIPDDPVTSMQLRNESPLIECRRMCSRVEIVTTPEALLSRWRTSGGPNKMSYGSANYRFYLLLIWVTTDIRGDINIPGYTTECKINTRGLEYQGRKNVTTNGHQCQSWSNQTPHNHTYTNSSLFPDKHLMDANNFCRNPRLDNGSRPAGPWCYTTTDTVEWEYCDVKECEFQLVTMATVRTTTPTTTSTTTLRSTSITTTRSTITTVSRKTTAHSTSTTTSPSTSTTTSHRVGVTTSTSRIPTPKSHTKRSTVIKTSTVSTAEDDKIRPVVGKQRFSITTTVASVTATTVFIIVCVLAAVMLYKRGMFSKCREKKDEKSFENPAFNVENSEVDITYNKME</sequence>
<dbReference type="SMART" id="SM00130">
    <property type="entry name" value="KR"/>
    <property type="match status" value="1"/>
</dbReference>
<evidence type="ECO:0000256" key="2">
    <source>
        <dbReference type="ARBA" id="ARBA00023157"/>
    </source>
</evidence>
<keyword evidence="2" id="KW-1015">Disulfide bond</keyword>